<accession>A0A2I3HNS4</accession>
<dbReference type="AlphaFoldDB" id="A0A2I3HNS4"/>
<evidence type="ECO:0000256" key="1">
    <source>
        <dbReference type="SAM" id="MobiDB-lite"/>
    </source>
</evidence>
<dbReference type="InterPro" id="IPR040791">
    <property type="entry name" value="DUF5555"/>
</dbReference>
<reference evidence="2" key="2">
    <citation type="submission" date="2025-08" db="UniProtKB">
        <authorList>
            <consortium name="Ensembl"/>
        </authorList>
    </citation>
    <scope>IDENTIFICATION</scope>
</reference>
<sequence length="284" mass="30058">MRRSVACPTRLPRRLSPSWDPAVVRRSDPRWLRTSRSTEILGEDLAGPSAGATARPAAPPPQPREPGAPGLRRASPRTQRDSSGLGPRSAAPRQTVLGCAAATRRAAGGVLPVDLERERAALCAGQSGHGPAAVRWLLGSRGAESGGPARRRVAAEHAKPSANLICQSELETSAFPPSTLKSPRGRAQAPSSDGRHRHPAWHAGSGGRGRRGPSAELASGYWGRRRALPGAADLRQKGARADDRRPRSTGRKLHLPEAARLPGNVGKWGEPHKVGEVGNQPRDS</sequence>
<dbReference type="GeneTree" id="ENSGT00410000028750"/>
<reference evidence="2" key="3">
    <citation type="submission" date="2025-09" db="UniProtKB">
        <authorList>
            <consortium name="Ensembl"/>
        </authorList>
    </citation>
    <scope>IDENTIFICATION</scope>
</reference>
<proteinExistence type="predicted"/>
<feature type="region of interest" description="Disordered" evidence="1">
    <location>
        <begin position="1"/>
        <end position="94"/>
    </location>
</feature>
<dbReference type="Ensembl" id="ENSNLET00000041543.1">
    <property type="protein sequence ID" value="ENSNLEP00000045155.1"/>
    <property type="gene ID" value="ENSNLEG00000028331.1"/>
</dbReference>
<feature type="compositionally biased region" description="Low complexity" evidence="1">
    <location>
        <begin position="46"/>
        <end position="56"/>
    </location>
</feature>
<dbReference type="EMBL" id="ADFV01078646">
    <property type="status" value="NOT_ANNOTATED_CDS"/>
    <property type="molecule type" value="Genomic_DNA"/>
</dbReference>
<dbReference type="STRING" id="61853.ENSNLEP00000045155"/>
<feature type="region of interest" description="Disordered" evidence="1">
    <location>
        <begin position="167"/>
        <end position="284"/>
    </location>
</feature>
<feature type="compositionally biased region" description="Basic and acidic residues" evidence="1">
    <location>
        <begin position="234"/>
        <end position="246"/>
    </location>
</feature>
<keyword evidence="3" id="KW-1185">Reference proteome</keyword>
<evidence type="ECO:0000313" key="2">
    <source>
        <dbReference type="Ensembl" id="ENSNLEP00000045155.1"/>
    </source>
</evidence>
<name>A0A2I3HNS4_NOMLE</name>
<dbReference type="InParanoid" id="A0A2I3HNS4"/>
<reference evidence="2 3" key="1">
    <citation type="submission" date="2012-10" db="EMBL/GenBank/DDBJ databases">
        <authorList>
            <consortium name="Gibbon Genome Sequencing Consortium"/>
        </authorList>
    </citation>
    <scope>NUCLEOTIDE SEQUENCE [LARGE SCALE GENOMIC DNA]</scope>
</reference>
<protein>
    <submittedName>
        <fullName evidence="2">Uncharacterized protein</fullName>
    </submittedName>
</protein>
<dbReference type="Proteomes" id="UP000001073">
    <property type="component" value="Chromosome 1a"/>
</dbReference>
<feature type="compositionally biased region" description="Polar residues" evidence="1">
    <location>
        <begin position="167"/>
        <end position="181"/>
    </location>
</feature>
<dbReference type="OMA" id="NSICQKL"/>
<evidence type="ECO:0000313" key="3">
    <source>
        <dbReference type="Proteomes" id="UP000001073"/>
    </source>
</evidence>
<feature type="compositionally biased region" description="Pro residues" evidence="1">
    <location>
        <begin position="57"/>
        <end position="66"/>
    </location>
</feature>
<dbReference type="Pfam" id="PF17710">
    <property type="entry name" value="DUF5555"/>
    <property type="match status" value="1"/>
</dbReference>
<organism evidence="2 3">
    <name type="scientific">Nomascus leucogenys</name>
    <name type="common">Northern white-cheeked gibbon</name>
    <name type="synonym">Hylobates leucogenys</name>
    <dbReference type="NCBI Taxonomy" id="61853"/>
    <lineage>
        <taxon>Eukaryota</taxon>
        <taxon>Metazoa</taxon>
        <taxon>Chordata</taxon>
        <taxon>Craniata</taxon>
        <taxon>Vertebrata</taxon>
        <taxon>Euteleostomi</taxon>
        <taxon>Mammalia</taxon>
        <taxon>Eutheria</taxon>
        <taxon>Euarchontoglires</taxon>
        <taxon>Primates</taxon>
        <taxon>Haplorrhini</taxon>
        <taxon>Catarrhini</taxon>
        <taxon>Hylobatidae</taxon>
        <taxon>Nomascus</taxon>
    </lineage>
</organism>